<dbReference type="EMBL" id="JBHSWB010000001">
    <property type="protein sequence ID" value="MFC6660633.1"/>
    <property type="molecule type" value="Genomic_DNA"/>
</dbReference>
<feature type="binding site" evidence="17">
    <location>
        <position position="109"/>
    </location>
    <ligand>
        <name>Mg(2+)</name>
        <dbReference type="ChEBI" id="CHEBI:18420"/>
    </ligand>
</feature>
<dbReference type="Pfam" id="PF12804">
    <property type="entry name" value="NTP_transf_3"/>
    <property type="match status" value="1"/>
</dbReference>
<dbReference type="InterPro" id="IPR050065">
    <property type="entry name" value="GlmU-like"/>
</dbReference>
<comment type="function">
    <text evidence="16 17">Catalyzes the last two sequential reactions in the de novo biosynthetic pathway for UDP-N-acetylglucosamine (UDP-GlcNAc). The C-terminal domain catalyzes the transfer of acetyl group from acetyl coenzyme A to glucosamine-1-phosphate (GlcN-1-P) to produce N-acetylglucosamine-1-phosphate (GlcNAc-1-P), which is converted into UDP-GlcNAc by the transfer of uridine 5-monophosphate (from uridine 5-triphosphate), a reaction catalyzed by the N-terminal domain.</text>
</comment>
<dbReference type="RefSeq" id="WP_380055761.1">
    <property type="nucleotide sequence ID" value="NZ_JBHSWB010000001.1"/>
</dbReference>
<evidence type="ECO:0000256" key="13">
    <source>
        <dbReference type="ARBA" id="ARBA00023316"/>
    </source>
</evidence>
<evidence type="ECO:0000256" key="2">
    <source>
        <dbReference type="ARBA" id="ARBA00007947"/>
    </source>
</evidence>
<keyword evidence="10 17" id="KW-0573">Peptidoglycan synthesis</keyword>
<feature type="binding site" evidence="17">
    <location>
        <position position="386"/>
    </location>
    <ligand>
        <name>acetyl-CoA</name>
        <dbReference type="ChEBI" id="CHEBI:57288"/>
    </ligand>
</feature>
<protein>
    <recommendedName>
        <fullName evidence="17">Bifunctional protein GlmU</fullName>
    </recommendedName>
    <domain>
        <recommendedName>
            <fullName evidence="17">UDP-N-acetylglucosamine pyrophosphorylase</fullName>
            <ecNumber evidence="17">2.7.7.23</ecNumber>
        </recommendedName>
        <alternativeName>
            <fullName evidence="17">N-acetylglucosamine-1-phosphate uridyltransferase</fullName>
        </alternativeName>
    </domain>
    <domain>
        <recommendedName>
            <fullName evidence="17">Glucosamine-1-phosphate N-acetyltransferase</fullName>
            <ecNumber evidence="17">2.3.1.157</ecNumber>
        </recommendedName>
    </domain>
</protein>
<dbReference type="EC" id="2.7.7.23" evidence="17"/>
<dbReference type="Pfam" id="PF25087">
    <property type="entry name" value="GMPPB_C"/>
    <property type="match status" value="1"/>
</dbReference>
<evidence type="ECO:0000256" key="3">
    <source>
        <dbReference type="ARBA" id="ARBA00022490"/>
    </source>
</evidence>
<feature type="binding site" evidence="17">
    <location>
        <position position="339"/>
    </location>
    <ligand>
        <name>UDP-N-acetyl-alpha-D-glucosamine</name>
        <dbReference type="ChEBI" id="CHEBI:57705"/>
    </ligand>
</feature>
<dbReference type="SUPFAM" id="SSF53448">
    <property type="entry name" value="Nucleotide-diphospho-sugar transferases"/>
    <property type="match status" value="1"/>
</dbReference>
<dbReference type="InterPro" id="IPR056729">
    <property type="entry name" value="GMPPB_C"/>
</dbReference>
<feature type="region of interest" description="N-acetyltransferase" evidence="17">
    <location>
        <begin position="257"/>
        <end position="508"/>
    </location>
</feature>
<feature type="binding site" evidence="17">
    <location>
        <position position="233"/>
    </location>
    <ligand>
        <name>UDP-N-acetyl-alpha-D-glucosamine</name>
        <dbReference type="ChEBI" id="CHEBI:57705"/>
    </ligand>
</feature>
<comment type="similarity">
    <text evidence="2 17">In the N-terminal section; belongs to the N-acetylglucosamine-1-phosphate uridyltransferase family.</text>
</comment>
<feature type="domain" description="Mannose-1-phosphate guanyltransferase C-terminal" evidence="19">
    <location>
        <begin position="266"/>
        <end position="355"/>
    </location>
</feature>
<keyword evidence="11 17" id="KW-0511">Multifunctional enzyme</keyword>
<evidence type="ECO:0000256" key="12">
    <source>
        <dbReference type="ARBA" id="ARBA00023315"/>
    </source>
</evidence>
<feature type="region of interest" description="Pyrophosphorylase" evidence="17">
    <location>
        <begin position="1"/>
        <end position="235"/>
    </location>
</feature>
<evidence type="ECO:0000256" key="8">
    <source>
        <dbReference type="ARBA" id="ARBA00022842"/>
    </source>
</evidence>
<feature type="binding site" evidence="17">
    <location>
        <begin position="13"/>
        <end position="16"/>
    </location>
    <ligand>
        <name>UDP-N-acetyl-alpha-D-glucosamine</name>
        <dbReference type="ChEBI" id="CHEBI:57705"/>
    </ligand>
</feature>
<feature type="binding site" evidence="17">
    <location>
        <position position="411"/>
    </location>
    <ligand>
        <name>acetyl-CoA</name>
        <dbReference type="ChEBI" id="CHEBI:57288"/>
    </ligand>
</feature>
<reference evidence="21" key="1">
    <citation type="journal article" date="2019" name="Int. J. Syst. Evol. Microbiol.">
        <title>The Global Catalogue of Microorganisms (GCM) 10K type strain sequencing project: providing services to taxonomists for standard genome sequencing and annotation.</title>
        <authorList>
            <consortium name="The Broad Institute Genomics Platform"/>
            <consortium name="The Broad Institute Genome Sequencing Center for Infectious Disease"/>
            <person name="Wu L."/>
            <person name="Ma J."/>
        </authorList>
    </citation>
    <scope>NUCLEOTIDE SEQUENCE [LARGE SCALE GENOMIC DNA]</scope>
    <source>
        <strain evidence="21">CCUG 63830</strain>
    </source>
</reference>
<feature type="binding site" evidence="17">
    <location>
        <position position="446"/>
    </location>
    <ligand>
        <name>acetyl-CoA</name>
        <dbReference type="ChEBI" id="CHEBI:57288"/>
    </ligand>
</feature>
<evidence type="ECO:0000256" key="14">
    <source>
        <dbReference type="ARBA" id="ARBA00048247"/>
    </source>
</evidence>
<evidence type="ECO:0000256" key="1">
    <source>
        <dbReference type="ARBA" id="ARBA00007707"/>
    </source>
</evidence>
<evidence type="ECO:0000256" key="11">
    <source>
        <dbReference type="ARBA" id="ARBA00023268"/>
    </source>
</evidence>
<evidence type="ECO:0000256" key="9">
    <source>
        <dbReference type="ARBA" id="ARBA00022960"/>
    </source>
</evidence>
<dbReference type="InterPro" id="IPR025877">
    <property type="entry name" value="MobA-like_NTP_Trfase"/>
</dbReference>
<feature type="binding site" evidence="17">
    <location>
        <position position="233"/>
    </location>
    <ligand>
        <name>Mg(2+)</name>
        <dbReference type="ChEBI" id="CHEBI:18420"/>
    </ligand>
</feature>
<comment type="pathway">
    <text evidence="17">Bacterial outer membrane biogenesis; LPS lipid A biosynthesis.</text>
</comment>
<comment type="pathway">
    <text evidence="17">Nucleotide-sugar biosynthesis; UDP-N-acetyl-alpha-D-glucosamine biosynthesis; N-acetyl-alpha-D-glucosamine 1-phosphate from alpha-D-glucosamine 6-phosphate (route II): step 2/2.</text>
</comment>
<dbReference type="PANTHER" id="PTHR43584">
    <property type="entry name" value="NUCLEOTIDYL TRANSFERASE"/>
    <property type="match status" value="1"/>
</dbReference>
<keyword evidence="6 17" id="KW-0479">Metal-binding</keyword>
<feature type="binding site" evidence="17">
    <location>
        <position position="161"/>
    </location>
    <ligand>
        <name>UDP-N-acetyl-alpha-D-glucosamine</name>
        <dbReference type="ChEBI" id="CHEBI:57705"/>
    </ligand>
</feature>
<feature type="binding site" evidence="17">
    <location>
        <position position="357"/>
    </location>
    <ligand>
        <name>UDP-N-acetyl-alpha-D-glucosamine</name>
        <dbReference type="ChEBI" id="CHEBI:57705"/>
    </ligand>
</feature>
<evidence type="ECO:0000313" key="20">
    <source>
        <dbReference type="EMBL" id="MFC6660633.1"/>
    </source>
</evidence>
<evidence type="ECO:0000256" key="6">
    <source>
        <dbReference type="ARBA" id="ARBA00022723"/>
    </source>
</evidence>
<dbReference type="CDD" id="cd03353">
    <property type="entry name" value="LbH_GlmU_C"/>
    <property type="match status" value="1"/>
</dbReference>
<dbReference type="PANTHER" id="PTHR43584:SF3">
    <property type="entry name" value="BIFUNCTIONAL PROTEIN GLMU"/>
    <property type="match status" value="1"/>
</dbReference>
<accession>A0ABW1ZJE0</accession>
<comment type="subcellular location">
    <subcellularLocation>
        <location evidence="17">Cytoplasm</location>
    </subcellularLocation>
</comment>
<comment type="cofactor">
    <cofactor evidence="17">
        <name>Mg(2+)</name>
        <dbReference type="ChEBI" id="CHEBI:18420"/>
    </cofactor>
    <text evidence="17">Binds 1 Mg(2+) ion per subunit.</text>
</comment>
<comment type="caution">
    <text evidence="20">The sequence shown here is derived from an EMBL/GenBank/DDBJ whole genome shotgun (WGS) entry which is preliminary data.</text>
</comment>
<dbReference type="EC" id="2.3.1.157" evidence="17"/>
<dbReference type="GO" id="GO:0003977">
    <property type="term" value="F:UDP-N-acetylglucosamine diphosphorylase activity"/>
    <property type="evidence" value="ECO:0007669"/>
    <property type="project" value="UniProtKB-EC"/>
</dbReference>
<keyword evidence="5 17" id="KW-0548">Nucleotidyltransferase</keyword>
<feature type="binding site" evidence="17">
    <location>
        <position position="372"/>
    </location>
    <ligand>
        <name>UDP-N-acetyl-alpha-D-glucosamine</name>
        <dbReference type="ChEBI" id="CHEBI:57705"/>
    </ligand>
</feature>
<keyword evidence="9 17" id="KW-0133">Cell shape</keyword>
<dbReference type="CDD" id="cd02540">
    <property type="entry name" value="GT2_GlmU_N_bac"/>
    <property type="match status" value="1"/>
</dbReference>
<feature type="domain" description="MobA-like NTP transferase" evidence="18">
    <location>
        <begin position="10"/>
        <end position="136"/>
    </location>
</feature>
<feature type="binding site" evidence="17">
    <location>
        <position position="146"/>
    </location>
    <ligand>
        <name>UDP-N-acetyl-alpha-D-glucosamine</name>
        <dbReference type="ChEBI" id="CHEBI:57705"/>
    </ligand>
</feature>
<keyword evidence="12 17" id="KW-0012">Acyltransferase</keyword>
<feature type="active site" description="Proton acceptor" evidence="17">
    <location>
        <position position="369"/>
    </location>
</feature>
<evidence type="ECO:0000256" key="10">
    <source>
        <dbReference type="ARBA" id="ARBA00022984"/>
    </source>
</evidence>
<feature type="binding site" evidence="17">
    <location>
        <begin position="107"/>
        <end position="109"/>
    </location>
    <ligand>
        <name>UDP-N-acetyl-alpha-D-glucosamine</name>
        <dbReference type="ChEBI" id="CHEBI:57705"/>
    </ligand>
</feature>
<dbReference type="HAMAP" id="MF_01631">
    <property type="entry name" value="GlmU"/>
    <property type="match status" value="1"/>
</dbReference>
<dbReference type="NCBIfam" id="TIGR01173">
    <property type="entry name" value="glmU"/>
    <property type="match status" value="1"/>
</dbReference>
<keyword evidence="13 17" id="KW-0961">Cell wall biogenesis/degradation</keyword>
<feature type="binding site" evidence="17">
    <location>
        <position position="429"/>
    </location>
    <ligand>
        <name>acetyl-CoA</name>
        <dbReference type="ChEBI" id="CHEBI:57288"/>
    </ligand>
</feature>
<dbReference type="SUPFAM" id="SSF51161">
    <property type="entry name" value="Trimeric LpxA-like enzymes"/>
    <property type="match status" value="1"/>
</dbReference>
<evidence type="ECO:0000259" key="19">
    <source>
        <dbReference type="Pfam" id="PF25087"/>
    </source>
</evidence>
<feature type="binding site" evidence="17">
    <location>
        <position position="383"/>
    </location>
    <ligand>
        <name>UDP-N-acetyl-alpha-D-glucosamine</name>
        <dbReference type="ChEBI" id="CHEBI:57705"/>
    </ligand>
</feature>
<feature type="binding site" evidence="17">
    <location>
        <position position="78"/>
    </location>
    <ligand>
        <name>UDP-N-acetyl-alpha-D-glucosamine</name>
        <dbReference type="ChEBI" id="CHEBI:57705"/>
    </ligand>
</feature>
<feature type="region of interest" description="Linker" evidence="17">
    <location>
        <begin position="236"/>
        <end position="256"/>
    </location>
</feature>
<feature type="binding site" evidence="17">
    <location>
        <position position="176"/>
    </location>
    <ligand>
        <name>UDP-N-acetyl-alpha-D-glucosamine</name>
        <dbReference type="ChEBI" id="CHEBI:57705"/>
    </ligand>
</feature>
<evidence type="ECO:0000313" key="21">
    <source>
        <dbReference type="Proteomes" id="UP001596317"/>
    </source>
</evidence>
<name>A0ABW1ZJE0_9DEIO</name>
<comment type="caution">
    <text evidence="17">Lacks conserved residue(s) required for the propagation of feature annotation.</text>
</comment>
<keyword evidence="8 17" id="KW-0460">Magnesium</keyword>
<dbReference type="InterPro" id="IPR038009">
    <property type="entry name" value="GlmU_C_LbH"/>
</dbReference>
<dbReference type="Gene3D" id="2.160.10.10">
    <property type="entry name" value="Hexapeptide repeat proteins"/>
    <property type="match status" value="1"/>
</dbReference>
<dbReference type="Gene3D" id="3.90.550.10">
    <property type="entry name" value="Spore Coat Polysaccharide Biosynthesis Protein SpsA, Chain A"/>
    <property type="match status" value="1"/>
</dbReference>
<keyword evidence="4 17" id="KW-0808">Transferase</keyword>
<evidence type="ECO:0000256" key="16">
    <source>
        <dbReference type="ARBA" id="ARBA00049628"/>
    </source>
</evidence>
<comment type="catalytic activity">
    <reaction evidence="15 17">
        <text>N-acetyl-alpha-D-glucosamine 1-phosphate + UTP + H(+) = UDP-N-acetyl-alpha-D-glucosamine + diphosphate</text>
        <dbReference type="Rhea" id="RHEA:13509"/>
        <dbReference type="ChEBI" id="CHEBI:15378"/>
        <dbReference type="ChEBI" id="CHEBI:33019"/>
        <dbReference type="ChEBI" id="CHEBI:46398"/>
        <dbReference type="ChEBI" id="CHEBI:57705"/>
        <dbReference type="ChEBI" id="CHEBI:57776"/>
        <dbReference type="EC" id="2.7.7.23"/>
    </reaction>
</comment>
<evidence type="ECO:0000256" key="5">
    <source>
        <dbReference type="ARBA" id="ARBA00022695"/>
    </source>
</evidence>
<evidence type="ECO:0000256" key="15">
    <source>
        <dbReference type="ARBA" id="ARBA00048493"/>
    </source>
</evidence>
<dbReference type="GO" id="GO:0019134">
    <property type="term" value="F:glucosamine-1-phosphate N-acetyltransferase activity"/>
    <property type="evidence" value="ECO:0007669"/>
    <property type="project" value="UniProtKB-EC"/>
</dbReference>
<proteinExistence type="inferred from homology"/>
<dbReference type="NCBIfam" id="NF010938">
    <property type="entry name" value="PRK14358.1"/>
    <property type="match status" value="1"/>
</dbReference>
<keyword evidence="7 17" id="KW-0677">Repeat</keyword>
<gene>
    <name evidence="17 20" type="primary">glmU</name>
    <name evidence="20" type="ORF">ACFP90_09905</name>
</gene>
<comment type="catalytic activity">
    <reaction evidence="14 17">
        <text>alpha-D-glucosamine 1-phosphate + acetyl-CoA = N-acetyl-alpha-D-glucosamine 1-phosphate + CoA + H(+)</text>
        <dbReference type="Rhea" id="RHEA:13725"/>
        <dbReference type="ChEBI" id="CHEBI:15378"/>
        <dbReference type="ChEBI" id="CHEBI:57287"/>
        <dbReference type="ChEBI" id="CHEBI:57288"/>
        <dbReference type="ChEBI" id="CHEBI:57776"/>
        <dbReference type="ChEBI" id="CHEBI:58516"/>
        <dbReference type="EC" id="2.3.1.157"/>
    </reaction>
</comment>
<evidence type="ECO:0000256" key="7">
    <source>
        <dbReference type="ARBA" id="ARBA00022737"/>
    </source>
</evidence>
<keyword evidence="3 17" id="KW-0963">Cytoplasm</keyword>
<dbReference type="InterPro" id="IPR029044">
    <property type="entry name" value="Nucleotide-diphossugar_trans"/>
</dbReference>
<evidence type="ECO:0000256" key="4">
    <source>
        <dbReference type="ARBA" id="ARBA00022679"/>
    </source>
</evidence>
<evidence type="ECO:0000256" key="17">
    <source>
        <dbReference type="HAMAP-Rule" id="MF_01631"/>
    </source>
</evidence>
<organism evidence="20 21">
    <name type="scientific">Deinococcus multiflagellatus</name>
    <dbReference type="NCBI Taxonomy" id="1656887"/>
    <lineage>
        <taxon>Bacteria</taxon>
        <taxon>Thermotogati</taxon>
        <taxon>Deinococcota</taxon>
        <taxon>Deinococci</taxon>
        <taxon>Deinococcales</taxon>
        <taxon>Deinococcaceae</taxon>
        <taxon>Deinococcus</taxon>
    </lineage>
</organism>
<comment type="similarity">
    <text evidence="1 17">In the C-terminal section; belongs to the transferase hexapeptide repeat family.</text>
</comment>
<sequence>MSETSRPLDVVILAAGQGTRMKSALPKVLHPVAGRPMVAWAVKAAQDLGARQVVVVTGHGAEQVEAALAGQPVVFARQAQQLGTGHAFLTGLEALRSHGDADVLVLYGDTPLLREQTLRALLADHRARGSAFTVLTGELPDATGYGRILRDEQGAVSRIVEQKDATPEERAVREFNSGVYLMDGRARELAARITKTNASGEYYLTDLLGLYREQGAAVQAFKLADPDEVMGANDRAGLAEAQRILRARLTAEHMRAGVTIPMPETVYIEDTVQLAQDVTLEPGVVLRGATRIASGVTVGAYSVLTDAVLHGGVVVKPHSVLEGAEVGAGSEVGPFARLRPGTVLGEGVHIGNFVETKNAQLAAGVKAGHLAYLGDVTIGQETNVGAGTIVANFDGVNKHRTQVGAGVFIGSNSTLIAPRVVGDAAFVAAGSALHEDVPEGALAVARGKQRTLEGWSRRYWGGMREKVAQKLPWLSGWLERGVGSREWGVGRTGPLLAGPFFFVRIMSL</sequence>
<dbReference type="Proteomes" id="UP001596317">
    <property type="component" value="Unassembled WGS sequence"/>
</dbReference>
<dbReference type="InterPro" id="IPR005882">
    <property type="entry name" value="Bifunctional_GlmU"/>
</dbReference>
<comment type="pathway">
    <text evidence="17">Nucleotide-sugar biosynthesis; UDP-N-acetyl-alpha-D-glucosamine biosynthesis; UDP-N-acetyl-alpha-D-glucosamine from N-acetyl-alpha-D-glucosamine 1-phosphate: step 1/1.</text>
</comment>
<feature type="binding site" evidence="17">
    <location>
        <begin position="83"/>
        <end position="84"/>
    </location>
    <ligand>
        <name>UDP-N-acetyl-alpha-D-glucosamine</name>
        <dbReference type="ChEBI" id="CHEBI:57705"/>
    </ligand>
</feature>
<feature type="binding site" evidence="17">
    <location>
        <position position="27"/>
    </location>
    <ligand>
        <name>UDP-N-acetyl-alpha-D-glucosamine</name>
        <dbReference type="ChEBI" id="CHEBI:57705"/>
    </ligand>
</feature>
<dbReference type="InterPro" id="IPR011004">
    <property type="entry name" value="Trimer_LpxA-like_sf"/>
</dbReference>
<evidence type="ECO:0000259" key="18">
    <source>
        <dbReference type="Pfam" id="PF12804"/>
    </source>
</evidence>
<keyword evidence="21" id="KW-1185">Reference proteome</keyword>
<comment type="subunit">
    <text evidence="17">Homotrimer.</text>
</comment>